<evidence type="ECO:0000313" key="2">
    <source>
        <dbReference type="EMBL" id="KAK0447423.1"/>
    </source>
</evidence>
<keyword evidence="1" id="KW-0472">Membrane</keyword>
<evidence type="ECO:0000256" key="1">
    <source>
        <dbReference type="SAM" id="Phobius"/>
    </source>
</evidence>
<dbReference type="GeneID" id="85367378"/>
<feature type="transmembrane region" description="Helical" evidence="1">
    <location>
        <begin position="12"/>
        <end position="30"/>
    </location>
</feature>
<comment type="caution">
    <text evidence="2">The sequence shown here is derived from an EMBL/GenBank/DDBJ whole genome shotgun (WGS) entry which is preliminary data.</text>
</comment>
<evidence type="ECO:0008006" key="4">
    <source>
        <dbReference type="Google" id="ProtNLM"/>
    </source>
</evidence>
<protein>
    <recommendedName>
        <fullName evidence="4">EamA domain-containing protein</fullName>
    </recommendedName>
</protein>
<dbReference type="InterPro" id="IPR037185">
    <property type="entry name" value="EmrE-like"/>
</dbReference>
<sequence length="76" mass="8471">MGLQRETAARATTAVYTRIIFAVILEYIFFEFTPNSWSATGIAIIVTAAIYVALSKHKDTKEPIIDEAEPIVARRV</sequence>
<keyword evidence="3" id="KW-1185">Reference proteome</keyword>
<name>A0AA39MV81_ARMTA</name>
<dbReference type="Proteomes" id="UP001175211">
    <property type="component" value="Unassembled WGS sequence"/>
</dbReference>
<gene>
    <name evidence="2" type="ORF">EV420DRAFT_874539</name>
</gene>
<dbReference type="AlphaFoldDB" id="A0AA39MV81"/>
<keyword evidence="1" id="KW-0812">Transmembrane</keyword>
<dbReference type="EMBL" id="JAUEPS010000044">
    <property type="protein sequence ID" value="KAK0447423.1"/>
    <property type="molecule type" value="Genomic_DNA"/>
</dbReference>
<evidence type="ECO:0000313" key="3">
    <source>
        <dbReference type="Proteomes" id="UP001175211"/>
    </source>
</evidence>
<feature type="transmembrane region" description="Helical" evidence="1">
    <location>
        <begin position="36"/>
        <end position="54"/>
    </location>
</feature>
<dbReference type="SUPFAM" id="SSF103481">
    <property type="entry name" value="Multidrug resistance efflux transporter EmrE"/>
    <property type="match status" value="1"/>
</dbReference>
<keyword evidence="1" id="KW-1133">Transmembrane helix</keyword>
<dbReference type="RefSeq" id="XP_060326144.1">
    <property type="nucleotide sequence ID" value="XM_060483830.1"/>
</dbReference>
<proteinExistence type="predicted"/>
<reference evidence="2" key="1">
    <citation type="submission" date="2023-06" db="EMBL/GenBank/DDBJ databases">
        <authorList>
            <consortium name="Lawrence Berkeley National Laboratory"/>
            <person name="Ahrendt S."/>
            <person name="Sahu N."/>
            <person name="Indic B."/>
            <person name="Wong-Bajracharya J."/>
            <person name="Merenyi Z."/>
            <person name="Ke H.-M."/>
            <person name="Monk M."/>
            <person name="Kocsube S."/>
            <person name="Drula E."/>
            <person name="Lipzen A."/>
            <person name="Balint B."/>
            <person name="Henrissat B."/>
            <person name="Andreopoulos B."/>
            <person name="Martin F.M."/>
            <person name="Harder C.B."/>
            <person name="Rigling D."/>
            <person name="Ford K.L."/>
            <person name="Foster G.D."/>
            <person name="Pangilinan J."/>
            <person name="Papanicolaou A."/>
            <person name="Barry K."/>
            <person name="LaButti K."/>
            <person name="Viragh M."/>
            <person name="Koriabine M."/>
            <person name="Yan M."/>
            <person name="Riley R."/>
            <person name="Champramary S."/>
            <person name="Plett K.L."/>
            <person name="Tsai I.J."/>
            <person name="Slot J."/>
            <person name="Sipos G."/>
            <person name="Plett J."/>
            <person name="Nagy L.G."/>
            <person name="Grigoriev I.V."/>
        </authorList>
    </citation>
    <scope>NUCLEOTIDE SEQUENCE</scope>
    <source>
        <strain evidence="2">CCBAS 213</strain>
    </source>
</reference>
<organism evidence="2 3">
    <name type="scientific">Armillaria tabescens</name>
    <name type="common">Ringless honey mushroom</name>
    <name type="synonym">Agaricus tabescens</name>
    <dbReference type="NCBI Taxonomy" id="1929756"/>
    <lineage>
        <taxon>Eukaryota</taxon>
        <taxon>Fungi</taxon>
        <taxon>Dikarya</taxon>
        <taxon>Basidiomycota</taxon>
        <taxon>Agaricomycotina</taxon>
        <taxon>Agaricomycetes</taxon>
        <taxon>Agaricomycetidae</taxon>
        <taxon>Agaricales</taxon>
        <taxon>Marasmiineae</taxon>
        <taxon>Physalacriaceae</taxon>
        <taxon>Desarmillaria</taxon>
    </lineage>
</organism>
<accession>A0AA39MV81</accession>